<dbReference type="Pfam" id="PF01656">
    <property type="entry name" value="CbiA"/>
    <property type="match status" value="1"/>
</dbReference>
<dbReference type="Gene3D" id="3.40.50.300">
    <property type="entry name" value="P-loop containing nucleotide triphosphate hydrolases"/>
    <property type="match status" value="1"/>
</dbReference>
<evidence type="ECO:0000259" key="1">
    <source>
        <dbReference type="Pfam" id="PF01656"/>
    </source>
</evidence>
<gene>
    <name evidence="2" type="ORF">DES37_101162</name>
</gene>
<proteinExistence type="predicted"/>
<dbReference type="PANTHER" id="PTHR13696:SF96">
    <property type="entry name" value="COBQ_COBB_MIND_PARA NUCLEOTIDE BINDING DOMAIN-CONTAINING PROTEIN"/>
    <property type="match status" value="1"/>
</dbReference>
<dbReference type="RefSeq" id="WP_110024736.1">
    <property type="nucleotide sequence ID" value="NZ_QGTS01000001.1"/>
</dbReference>
<keyword evidence="3" id="KW-1185">Reference proteome</keyword>
<comment type="caution">
    <text evidence="2">The sequence shown here is derived from an EMBL/GenBank/DDBJ whole genome shotgun (WGS) entry which is preliminary data.</text>
</comment>
<name>A0A317Q8Y4_9ENTR</name>
<sequence length="211" mass="23349">MITIVGCNKGGAAKTTTAINLAVGLAQQGNDVCLVDADVQRSAARWIGEREEAGLSPAITLVEKRDNIAATLRSLNEKYTHVIVDVTGRNSRELVTGGTVADVIIAPHQSSQLDLDTLIELQQQVISWRDLNPELKVFGYQTMATTNPLIRGNERYEFLEYIKEFPEITPLNAIACFRKVYRDVMPQGKSVMETSNEQAKNEVLALIKEVF</sequence>
<evidence type="ECO:0000313" key="2">
    <source>
        <dbReference type="EMBL" id="PWW12594.1"/>
    </source>
</evidence>
<dbReference type="InterPro" id="IPR002586">
    <property type="entry name" value="CobQ/CobB/MinD/ParA_Nub-bd_dom"/>
</dbReference>
<dbReference type="PANTHER" id="PTHR13696">
    <property type="entry name" value="P-LOOP CONTAINING NUCLEOSIDE TRIPHOSPHATE HYDROLASE"/>
    <property type="match status" value="1"/>
</dbReference>
<dbReference type="Proteomes" id="UP000246744">
    <property type="component" value="Unassembled WGS sequence"/>
</dbReference>
<dbReference type="InterPro" id="IPR027417">
    <property type="entry name" value="P-loop_NTPase"/>
</dbReference>
<feature type="domain" description="CobQ/CobB/MinD/ParA nucleotide binding" evidence="1">
    <location>
        <begin position="8"/>
        <end position="89"/>
    </location>
</feature>
<protein>
    <submittedName>
        <fullName evidence="2">Plasmid segregation oscillating ATPase ParF</fullName>
    </submittedName>
</protein>
<dbReference type="SUPFAM" id="SSF52540">
    <property type="entry name" value="P-loop containing nucleoside triphosphate hydrolases"/>
    <property type="match status" value="1"/>
</dbReference>
<evidence type="ECO:0000313" key="3">
    <source>
        <dbReference type="Proteomes" id="UP000246744"/>
    </source>
</evidence>
<accession>A0A317Q8Y4</accession>
<dbReference type="EMBL" id="QGTS01000001">
    <property type="protein sequence ID" value="PWW12594.1"/>
    <property type="molecule type" value="Genomic_DNA"/>
</dbReference>
<reference evidence="2 3" key="1">
    <citation type="submission" date="2018-05" db="EMBL/GenBank/DDBJ databases">
        <title>Genomic Encyclopedia of Type Strains, Phase IV (KMG-IV): sequencing the most valuable type-strain genomes for metagenomic binning, comparative biology and taxonomic classification.</title>
        <authorList>
            <person name="Goeker M."/>
        </authorList>
    </citation>
    <scope>NUCLEOTIDE SEQUENCE [LARGE SCALE GENOMIC DNA]</scope>
    <source>
        <strain evidence="2 3">DSM 19579</strain>
    </source>
</reference>
<dbReference type="CDD" id="cd02042">
    <property type="entry name" value="ParAB_family"/>
    <property type="match status" value="1"/>
</dbReference>
<dbReference type="PIRSF" id="PIRSF009320">
    <property type="entry name" value="Nuc_binding_HP_1000"/>
    <property type="match status" value="1"/>
</dbReference>
<dbReference type="OrthoDB" id="69313at2"/>
<dbReference type="AlphaFoldDB" id="A0A317Q8Y4"/>
<organism evidence="2 3">
    <name type="scientific">Mangrovibacter plantisponsor</name>
    <dbReference type="NCBI Taxonomy" id="451513"/>
    <lineage>
        <taxon>Bacteria</taxon>
        <taxon>Pseudomonadati</taxon>
        <taxon>Pseudomonadota</taxon>
        <taxon>Gammaproteobacteria</taxon>
        <taxon>Enterobacterales</taxon>
        <taxon>Enterobacteriaceae</taxon>
        <taxon>Mangrovibacter</taxon>
    </lineage>
</organism>
<dbReference type="InterPro" id="IPR050678">
    <property type="entry name" value="DNA_Partitioning_ATPase"/>
</dbReference>